<dbReference type="AlphaFoldDB" id="A1BGS4"/>
<feature type="transmembrane region" description="Helical" evidence="1">
    <location>
        <begin position="56"/>
        <end position="74"/>
    </location>
</feature>
<reference evidence="2 3" key="1">
    <citation type="submission" date="2006-12" db="EMBL/GenBank/DDBJ databases">
        <title>Complete sequence of Chlorobium phaeobacteroides DSM 266.</title>
        <authorList>
            <consortium name="US DOE Joint Genome Institute"/>
            <person name="Copeland A."/>
            <person name="Lucas S."/>
            <person name="Lapidus A."/>
            <person name="Barry K."/>
            <person name="Detter J.C."/>
            <person name="Glavina del Rio T."/>
            <person name="Hammon N."/>
            <person name="Israni S."/>
            <person name="Pitluck S."/>
            <person name="Goltsman E."/>
            <person name="Schmutz J."/>
            <person name="Larimer F."/>
            <person name="Land M."/>
            <person name="Hauser L."/>
            <person name="Mikhailova N."/>
            <person name="Li T."/>
            <person name="Overmann J."/>
            <person name="Bryant D.A."/>
            <person name="Richardson P."/>
        </authorList>
    </citation>
    <scope>NUCLEOTIDE SEQUENCE [LARGE SCALE GENOMIC DNA]</scope>
    <source>
        <strain evidence="2 3">DSM 266</strain>
    </source>
</reference>
<accession>A1BGS4</accession>
<dbReference type="Proteomes" id="UP000008701">
    <property type="component" value="Chromosome"/>
</dbReference>
<dbReference type="EMBL" id="CP000492">
    <property type="protein sequence ID" value="ABL65601.1"/>
    <property type="molecule type" value="Genomic_DNA"/>
</dbReference>
<dbReference type="HOGENOM" id="CLU_1764756_0_0_10"/>
<evidence type="ECO:0000313" key="3">
    <source>
        <dbReference type="Proteomes" id="UP000008701"/>
    </source>
</evidence>
<gene>
    <name evidence="2" type="ordered locus">Cpha266_1579</name>
</gene>
<feature type="transmembrane region" description="Helical" evidence="1">
    <location>
        <begin position="94"/>
        <end position="115"/>
    </location>
</feature>
<evidence type="ECO:0000256" key="1">
    <source>
        <dbReference type="SAM" id="Phobius"/>
    </source>
</evidence>
<keyword evidence="3" id="KW-1185">Reference proteome</keyword>
<keyword evidence="1" id="KW-0812">Transmembrane</keyword>
<feature type="transmembrane region" description="Helical" evidence="1">
    <location>
        <begin position="23"/>
        <end position="44"/>
    </location>
</feature>
<protein>
    <submittedName>
        <fullName evidence="2">Uncharacterized protein</fullName>
    </submittedName>
</protein>
<organism evidence="2 3">
    <name type="scientific">Chlorobium phaeobacteroides (strain DSM 266 / SMG 266 / 2430)</name>
    <dbReference type="NCBI Taxonomy" id="290317"/>
    <lineage>
        <taxon>Bacteria</taxon>
        <taxon>Pseudomonadati</taxon>
        <taxon>Chlorobiota</taxon>
        <taxon>Chlorobiia</taxon>
        <taxon>Chlorobiales</taxon>
        <taxon>Chlorobiaceae</taxon>
        <taxon>Chlorobium/Pelodictyon group</taxon>
        <taxon>Chlorobium</taxon>
    </lineage>
</organism>
<sequence length="147" mass="15682">MLTMPLGHAAVIFLQHALGNDQVVFAGLLLGLTGAGLLLLGMYASTELIATFPGMFCGLFVWTGWIEIGFEYYAKRLGIEPVMLNGEIVTKAEYLLMPSSVGFFAGGILSSFGAANNAGFCSFRKAFLLSNANRYFSIVAKIGNGPI</sequence>
<keyword evidence="1" id="KW-1133">Transmembrane helix</keyword>
<evidence type="ECO:0000313" key="2">
    <source>
        <dbReference type="EMBL" id="ABL65601.1"/>
    </source>
</evidence>
<dbReference type="KEGG" id="cph:Cpha266_1579"/>
<name>A1BGS4_CHLPD</name>
<keyword evidence="1" id="KW-0472">Membrane</keyword>
<proteinExistence type="predicted"/>